<dbReference type="PANTHER" id="PTHR43433:SF5">
    <property type="entry name" value="AB HYDROLASE-1 DOMAIN-CONTAINING PROTEIN"/>
    <property type="match status" value="1"/>
</dbReference>
<dbReference type="RefSeq" id="WP_046086677.1">
    <property type="nucleotide sequence ID" value="NZ_LAKD02000024.1"/>
</dbReference>
<dbReference type="EMBL" id="LAKD02000024">
    <property type="protein sequence ID" value="OPF81394.1"/>
    <property type="molecule type" value="Genomic_DNA"/>
</dbReference>
<dbReference type="Pfam" id="PF12146">
    <property type="entry name" value="Hydrolase_4"/>
    <property type="match status" value="1"/>
</dbReference>
<dbReference type="InterPro" id="IPR029058">
    <property type="entry name" value="AB_hydrolase_fold"/>
</dbReference>
<evidence type="ECO:0000313" key="3">
    <source>
        <dbReference type="Proteomes" id="UP000033615"/>
    </source>
</evidence>
<sequence length="238" mass="25964">MKRIEQIVPVPGGHCFVVIDEPDTAPEALVACGHGLTGDRCGPAEILSHWARELAASGIAVVRMDFRGSGDSSGVWAETTFDGMISDYLAVVQWAKRDRAGTPLVHAGLSTGGVIAAMAAAQRSDVTGLLLMSTDFWEEPDPRPFIEVVRDGEFHEPLMMPPERDALRAREVLAALSCPKRLIYGDRDEFLLAELERLLACGVEAVPVPNTSHLFEGAAERRTLLDHTRSFVKELPHQ</sequence>
<evidence type="ECO:0000259" key="1">
    <source>
        <dbReference type="Pfam" id="PF12146"/>
    </source>
</evidence>
<dbReference type="GO" id="GO:0016787">
    <property type="term" value="F:hydrolase activity"/>
    <property type="evidence" value="ECO:0007669"/>
    <property type="project" value="UniProtKB-KW"/>
</dbReference>
<reference evidence="2" key="1">
    <citation type="submission" date="2016-12" db="EMBL/GenBank/DDBJ databases">
        <title>Genome sequence of Streptomyces antioxidans MUSC 164.</title>
        <authorList>
            <person name="Lee L.-H."/>
            <person name="Ser H.-L."/>
        </authorList>
    </citation>
    <scope>NUCLEOTIDE SEQUENCE [LARGE SCALE GENOMIC DNA]</scope>
    <source>
        <strain evidence="2">MUSC 164</strain>
    </source>
</reference>
<protein>
    <submittedName>
        <fullName evidence="2">Alpha/beta hydrolase</fullName>
    </submittedName>
</protein>
<keyword evidence="3" id="KW-1185">Reference proteome</keyword>
<name>A0A1V4D913_9ACTN</name>
<feature type="domain" description="Serine aminopeptidase S33" evidence="1">
    <location>
        <begin position="26"/>
        <end position="148"/>
    </location>
</feature>
<dbReference type="OrthoDB" id="27092at2"/>
<evidence type="ECO:0000313" key="2">
    <source>
        <dbReference type="EMBL" id="OPF81394.1"/>
    </source>
</evidence>
<organism evidence="2 3">
    <name type="scientific">Streptomyces antioxidans</name>
    <dbReference type="NCBI Taxonomy" id="1507734"/>
    <lineage>
        <taxon>Bacteria</taxon>
        <taxon>Bacillati</taxon>
        <taxon>Actinomycetota</taxon>
        <taxon>Actinomycetes</taxon>
        <taxon>Kitasatosporales</taxon>
        <taxon>Streptomycetaceae</taxon>
        <taxon>Streptomyces</taxon>
    </lineage>
</organism>
<keyword evidence="2" id="KW-0378">Hydrolase</keyword>
<dbReference type="PANTHER" id="PTHR43433">
    <property type="entry name" value="HYDROLASE, ALPHA/BETA FOLD FAMILY PROTEIN"/>
    <property type="match status" value="1"/>
</dbReference>
<gene>
    <name evidence="2" type="ORF">VT50_0210000</name>
</gene>
<accession>A0A1V4D913</accession>
<dbReference type="Proteomes" id="UP000033615">
    <property type="component" value="Unassembled WGS sequence"/>
</dbReference>
<comment type="caution">
    <text evidence="2">The sequence shown here is derived from an EMBL/GenBank/DDBJ whole genome shotgun (WGS) entry which is preliminary data.</text>
</comment>
<dbReference type="InterPro" id="IPR022742">
    <property type="entry name" value="Hydrolase_4"/>
</dbReference>
<dbReference type="SUPFAM" id="SSF53474">
    <property type="entry name" value="alpha/beta-Hydrolases"/>
    <property type="match status" value="1"/>
</dbReference>
<dbReference type="InterPro" id="IPR050471">
    <property type="entry name" value="AB_hydrolase"/>
</dbReference>
<proteinExistence type="predicted"/>
<dbReference type="Gene3D" id="3.40.50.1820">
    <property type="entry name" value="alpha/beta hydrolase"/>
    <property type="match status" value="1"/>
</dbReference>
<dbReference type="AlphaFoldDB" id="A0A1V4D913"/>